<feature type="domain" description="Aminotransferase class I/classII large" evidence="6">
    <location>
        <begin position="50"/>
        <end position="398"/>
    </location>
</feature>
<dbReference type="EMBL" id="BSOH01000031">
    <property type="protein sequence ID" value="GLR19634.1"/>
    <property type="molecule type" value="Genomic_DNA"/>
</dbReference>
<dbReference type="GO" id="GO:0016740">
    <property type="term" value="F:transferase activity"/>
    <property type="evidence" value="ECO:0007669"/>
    <property type="project" value="UniProtKB-KW"/>
</dbReference>
<dbReference type="InterPro" id="IPR050087">
    <property type="entry name" value="AON_synthase_class-II"/>
</dbReference>
<dbReference type="PROSITE" id="PS00599">
    <property type="entry name" value="AA_TRANSFER_CLASS_2"/>
    <property type="match status" value="1"/>
</dbReference>
<reference evidence="7" key="1">
    <citation type="journal article" date="2014" name="Int. J. Syst. Evol. Microbiol.">
        <title>Complete genome sequence of Corynebacterium casei LMG S-19264T (=DSM 44701T), isolated from a smear-ripened cheese.</title>
        <authorList>
            <consortium name="US DOE Joint Genome Institute (JGI-PGF)"/>
            <person name="Walter F."/>
            <person name="Albersmeier A."/>
            <person name="Kalinowski J."/>
            <person name="Ruckert C."/>
        </authorList>
    </citation>
    <scope>NUCLEOTIDE SEQUENCE</scope>
    <source>
        <strain evidence="7">NBRC 108769</strain>
    </source>
</reference>
<keyword evidence="8" id="KW-1185">Reference proteome</keyword>
<evidence type="ECO:0000256" key="4">
    <source>
        <dbReference type="ARBA" id="ARBA00022898"/>
    </source>
</evidence>
<name>A0AA37WHM9_9BACT</name>
<dbReference type="Proteomes" id="UP001156666">
    <property type="component" value="Unassembled WGS sequence"/>
</dbReference>
<proteinExistence type="inferred from homology"/>
<evidence type="ECO:0000313" key="7">
    <source>
        <dbReference type="EMBL" id="GLR19634.1"/>
    </source>
</evidence>
<evidence type="ECO:0000259" key="6">
    <source>
        <dbReference type="Pfam" id="PF00155"/>
    </source>
</evidence>
<dbReference type="GO" id="GO:0030170">
    <property type="term" value="F:pyridoxal phosphate binding"/>
    <property type="evidence" value="ECO:0007669"/>
    <property type="project" value="InterPro"/>
</dbReference>
<dbReference type="SUPFAM" id="SSF53383">
    <property type="entry name" value="PLP-dependent transferases"/>
    <property type="match status" value="1"/>
</dbReference>
<dbReference type="InterPro" id="IPR015421">
    <property type="entry name" value="PyrdxlP-dep_Trfase_major"/>
</dbReference>
<dbReference type="InterPro" id="IPR015422">
    <property type="entry name" value="PyrdxlP-dep_Trfase_small"/>
</dbReference>
<keyword evidence="3" id="KW-0808">Transferase</keyword>
<dbReference type="AlphaFoldDB" id="A0AA37WHM9"/>
<comment type="caution">
    <text evidence="7">The sequence shown here is derived from an EMBL/GenBank/DDBJ whole genome shotgun (WGS) entry which is preliminary data.</text>
</comment>
<dbReference type="Pfam" id="PF00155">
    <property type="entry name" value="Aminotran_1_2"/>
    <property type="match status" value="1"/>
</dbReference>
<comment type="pathway">
    <text evidence="2">Lipid metabolism.</text>
</comment>
<keyword evidence="4 5" id="KW-0663">Pyridoxal phosphate</keyword>
<dbReference type="InterPro" id="IPR015424">
    <property type="entry name" value="PyrdxlP-dep_Trfase"/>
</dbReference>
<dbReference type="InterPro" id="IPR004839">
    <property type="entry name" value="Aminotransferase_I/II_large"/>
</dbReference>
<dbReference type="RefSeq" id="WP_235295037.1">
    <property type="nucleotide sequence ID" value="NZ_BSOH01000031.1"/>
</dbReference>
<accession>A0AA37WHM9</accession>
<gene>
    <name evidence="7" type="ORF">GCM10007940_42500</name>
</gene>
<evidence type="ECO:0000256" key="2">
    <source>
        <dbReference type="ARBA" id="ARBA00005189"/>
    </source>
</evidence>
<organism evidence="7 8">
    <name type="scientific">Portibacter lacus</name>
    <dbReference type="NCBI Taxonomy" id="1099794"/>
    <lineage>
        <taxon>Bacteria</taxon>
        <taxon>Pseudomonadati</taxon>
        <taxon>Bacteroidota</taxon>
        <taxon>Saprospiria</taxon>
        <taxon>Saprospirales</taxon>
        <taxon>Haliscomenobacteraceae</taxon>
        <taxon>Portibacter</taxon>
    </lineage>
</organism>
<dbReference type="InterPro" id="IPR001917">
    <property type="entry name" value="Aminotrans_II_pyridoxalP_BS"/>
</dbReference>
<protein>
    <submittedName>
        <fullName evidence="7">8-amino-7-oxononanoate synthase</fullName>
    </submittedName>
</protein>
<comment type="cofactor">
    <cofactor evidence="1 5">
        <name>pyridoxal 5'-phosphate</name>
        <dbReference type="ChEBI" id="CHEBI:597326"/>
    </cofactor>
</comment>
<evidence type="ECO:0000256" key="3">
    <source>
        <dbReference type="ARBA" id="ARBA00022679"/>
    </source>
</evidence>
<reference evidence="7" key="2">
    <citation type="submission" date="2023-01" db="EMBL/GenBank/DDBJ databases">
        <title>Draft genome sequence of Portibacter lacus strain NBRC 108769.</title>
        <authorList>
            <person name="Sun Q."/>
            <person name="Mori K."/>
        </authorList>
    </citation>
    <scope>NUCLEOTIDE SEQUENCE</scope>
    <source>
        <strain evidence="7">NBRC 108769</strain>
    </source>
</reference>
<evidence type="ECO:0000313" key="8">
    <source>
        <dbReference type="Proteomes" id="UP001156666"/>
    </source>
</evidence>
<evidence type="ECO:0000256" key="5">
    <source>
        <dbReference type="RuleBase" id="RU003693"/>
    </source>
</evidence>
<dbReference type="PANTHER" id="PTHR13693">
    <property type="entry name" value="CLASS II AMINOTRANSFERASE/8-AMINO-7-OXONONANOATE SYNTHASE"/>
    <property type="match status" value="1"/>
</dbReference>
<dbReference type="Gene3D" id="3.40.640.10">
    <property type="entry name" value="Type I PLP-dependent aspartate aminotransferase-like (Major domain)"/>
    <property type="match status" value="1"/>
</dbReference>
<sequence length="412" mass="45812">MIKTMETDLFARMRDDMGPLGKYSDVAEGYFIFPRLEGPLSNRMKFQGREVINWSINDYLGLGRQQEVITEDHNSAEEFGMAYPMGSRMMSGDTKWHEQLENELSEFVDKESTLLLNFGYQGIMSAIDALLTRRDVVVYDANCHACIVDGVRLHSGKRFAFKHNDMESLEKYLGFASKIVKESGGGILVISEGVFGMQGDQGKLKEIIDLKAKYDFRFLVDDAHGFGTLGETGSGAGSFQNVQDEIDLYFSTFAKSMGSLGAFISGDKAIIKYLKYNIRSQIFAKSLPYVVVKGALKRLDMIRRDRTLINKLWANVNKLQDGLKAAGFNLGNSNSCVTPVILNGSVEEAMNLVKDLRENHGIFCSIVVYPVIPKGMILLRLIPTAEHTTEDIEETIAAFTSVSSKLTAGGYV</sequence>
<evidence type="ECO:0000256" key="1">
    <source>
        <dbReference type="ARBA" id="ARBA00001933"/>
    </source>
</evidence>
<dbReference type="Gene3D" id="3.90.1150.10">
    <property type="entry name" value="Aspartate Aminotransferase, domain 1"/>
    <property type="match status" value="1"/>
</dbReference>
<comment type="similarity">
    <text evidence="5">Belongs to the class-II pyridoxal-phosphate-dependent aminotransferase family.</text>
</comment>